<evidence type="ECO:0000313" key="2">
    <source>
        <dbReference type="EMBL" id="MFD0947447.1"/>
    </source>
</evidence>
<dbReference type="EMBL" id="JBHTJG010000007">
    <property type="protein sequence ID" value="MFD0947447.1"/>
    <property type="molecule type" value="Genomic_DNA"/>
</dbReference>
<feature type="signal peptide" evidence="1">
    <location>
        <begin position="1"/>
        <end position="22"/>
    </location>
</feature>
<name>A0ABW3H9G0_9SPHN</name>
<accession>A0ABW3H9G0</accession>
<proteinExistence type="predicted"/>
<dbReference type="RefSeq" id="WP_264945294.1">
    <property type="nucleotide sequence ID" value="NZ_JAPDRA010000007.1"/>
</dbReference>
<evidence type="ECO:0000313" key="3">
    <source>
        <dbReference type="Proteomes" id="UP001596977"/>
    </source>
</evidence>
<dbReference type="Proteomes" id="UP001596977">
    <property type="component" value="Unassembled WGS sequence"/>
</dbReference>
<gene>
    <name evidence="2" type="ORF">ACFQ1E_13940</name>
</gene>
<comment type="caution">
    <text evidence="2">The sequence shown here is derived from an EMBL/GenBank/DDBJ whole genome shotgun (WGS) entry which is preliminary data.</text>
</comment>
<feature type="chain" id="PRO_5045457859" evidence="1">
    <location>
        <begin position="23"/>
        <end position="124"/>
    </location>
</feature>
<keyword evidence="3" id="KW-1185">Reference proteome</keyword>
<reference evidence="3" key="1">
    <citation type="journal article" date="2019" name="Int. J. Syst. Evol. Microbiol.">
        <title>The Global Catalogue of Microorganisms (GCM) 10K type strain sequencing project: providing services to taxonomists for standard genome sequencing and annotation.</title>
        <authorList>
            <consortium name="The Broad Institute Genomics Platform"/>
            <consortium name="The Broad Institute Genome Sequencing Center for Infectious Disease"/>
            <person name="Wu L."/>
            <person name="Ma J."/>
        </authorList>
    </citation>
    <scope>NUCLEOTIDE SEQUENCE [LARGE SCALE GENOMIC DNA]</scope>
    <source>
        <strain evidence="3">CCUG 62982</strain>
    </source>
</reference>
<keyword evidence="1" id="KW-0732">Signal</keyword>
<evidence type="ECO:0000256" key="1">
    <source>
        <dbReference type="SAM" id="SignalP"/>
    </source>
</evidence>
<sequence>MKFKPMLVSAALLATVPAATFAQETPRPHSPGIGHTFFMRGSVVHADGTQVIVCIGRADGAQPGQELVVLRVTEHPHGPKGPPTFQRNRVGSVRIDAIIDDHFARATIVSGAIRKNDLVELQRS</sequence>
<organism evidence="2 3">
    <name type="scientific">Sphingomonas canadensis</name>
    <dbReference type="NCBI Taxonomy" id="1219257"/>
    <lineage>
        <taxon>Bacteria</taxon>
        <taxon>Pseudomonadati</taxon>
        <taxon>Pseudomonadota</taxon>
        <taxon>Alphaproteobacteria</taxon>
        <taxon>Sphingomonadales</taxon>
        <taxon>Sphingomonadaceae</taxon>
        <taxon>Sphingomonas</taxon>
    </lineage>
</organism>
<protein>
    <submittedName>
        <fullName evidence="2">Uncharacterized protein</fullName>
    </submittedName>
</protein>